<name>A0ABD2W1Z6_9HYME</name>
<dbReference type="PROSITE" id="PS50144">
    <property type="entry name" value="MATH"/>
    <property type="match status" value="1"/>
</dbReference>
<dbReference type="SUPFAM" id="SSF49599">
    <property type="entry name" value="TRAF domain-like"/>
    <property type="match status" value="1"/>
</dbReference>
<sequence>MSSEQIKAYTEVTSDKCTFTWTIKNYRLIKMNNKERIQSPIFGVGNDNKKYFFLDLYPEGECEDDEGFISFFITPAIDKTKKPDKLVCRLTVSVINDEEVIEKLSGHYDFATINFIACGRAQFHEQKNIDKLVSAENTVTIQCELEVLNEIQSSLNSGIICIKDETIYTTKFDFSFLSEKLSDVKLKVEEQEIPAHKIVLAAVSPVFRTKFAHDMLENEENFVKITDTTANVVTEMLRFIYTGQIDAIETKTIIELLAAADEYQIDSLKIKCSNILSADMSSENAVDILVAAHKYKVKHLEDEAIEFVTNHSQLLFNATKMKKIDDPDIWMNLTQSILQSQNLSCPVCHPETHC</sequence>
<comment type="caution">
    <text evidence="3">The sequence shown here is derived from an EMBL/GenBank/DDBJ whole genome shotgun (WGS) entry which is preliminary data.</text>
</comment>
<dbReference type="SMART" id="SM00225">
    <property type="entry name" value="BTB"/>
    <property type="match status" value="1"/>
</dbReference>
<organism evidence="3 4">
    <name type="scientific">Trichogramma kaykai</name>
    <dbReference type="NCBI Taxonomy" id="54128"/>
    <lineage>
        <taxon>Eukaryota</taxon>
        <taxon>Metazoa</taxon>
        <taxon>Ecdysozoa</taxon>
        <taxon>Arthropoda</taxon>
        <taxon>Hexapoda</taxon>
        <taxon>Insecta</taxon>
        <taxon>Pterygota</taxon>
        <taxon>Neoptera</taxon>
        <taxon>Endopterygota</taxon>
        <taxon>Hymenoptera</taxon>
        <taxon>Apocrita</taxon>
        <taxon>Proctotrupomorpha</taxon>
        <taxon>Chalcidoidea</taxon>
        <taxon>Trichogrammatidae</taxon>
        <taxon>Trichogramma</taxon>
    </lineage>
</organism>
<dbReference type="PROSITE" id="PS50097">
    <property type="entry name" value="BTB"/>
    <property type="match status" value="1"/>
</dbReference>
<proteinExistence type="predicted"/>
<dbReference type="Pfam" id="PF22486">
    <property type="entry name" value="MATH_2"/>
    <property type="match status" value="1"/>
</dbReference>
<dbReference type="CDD" id="cd00121">
    <property type="entry name" value="MATH"/>
    <property type="match status" value="1"/>
</dbReference>
<feature type="domain" description="MATH" evidence="2">
    <location>
        <begin position="16"/>
        <end position="145"/>
    </location>
</feature>
<dbReference type="Gene3D" id="2.60.210.10">
    <property type="entry name" value="Apoptosis, Tumor Necrosis Factor Receptor Associated Protein 2, Chain A"/>
    <property type="match status" value="1"/>
</dbReference>
<dbReference type="InterPro" id="IPR011333">
    <property type="entry name" value="SKP1/BTB/POZ_sf"/>
</dbReference>
<evidence type="ECO:0000259" key="1">
    <source>
        <dbReference type="PROSITE" id="PS50097"/>
    </source>
</evidence>
<dbReference type="AlphaFoldDB" id="A0ABD2W1Z6"/>
<dbReference type="SUPFAM" id="SSF54695">
    <property type="entry name" value="POZ domain"/>
    <property type="match status" value="1"/>
</dbReference>
<dbReference type="PANTHER" id="PTHR24413">
    <property type="entry name" value="SPECKLE-TYPE POZ PROTEIN"/>
    <property type="match status" value="1"/>
</dbReference>
<protein>
    <recommendedName>
        <fullName evidence="5">BTB domain-containing protein</fullName>
    </recommendedName>
</protein>
<dbReference type="InterPro" id="IPR002083">
    <property type="entry name" value="MATH/TRAF_dom"/>
</dbReference>
<dbReference type="InterPro" id="IPR000210">
    <property type="entry name" value="BTB/POZ_dom"/>
</dbReference>
<dbReference type="Proteomes" id="UP001627154">
    <property type="component" value="Unassembled WGS sequence"/>
</dbReference>
<gene>
    <name evidence="3" type="ORF">TKK_017765</name>
</gene>
<dbReference type="Gene3D" id="1.25.40.420">
    <property type="match status" value="1"/>
</dbReference>
<dbReference type="EMBL" id="JBJJXI010000143">
    <property type="protein sequence ID" value="KAL3386838.1"/>
    <property type="molecule type" value="Genomic_DNA"/>
</dbReference>
<dbReference type="GO" id="GO:0030163">
    <property type="term" value="P:protein catabolic process"/>
    <property type="evidence" value="ECO:0007669"/>
    <property type="project" value="UniProtKB-ARBA"/>
</dbReference>
<reference evidence="3 4" key="1">
    <citation type="journal article" date="2024" name="bioRxiv">
        <title>A reference genome for Trichogramma kaykai: A tiny desert-dwelling parasitoid wasp with competing sex-ratio distorters.</title>
        <authorList>
            <person name="Culotta J."/>
            <person name="Lindsey A.R."/>
        </authorList>
    </citation>
    <scope>NUCLEOTIDE SEQUENCE [LARGE SCALE GENOMIC DNA]</scope>
    <source>
        <strain evidence="3 4">KSX58</strain>
    </source>
</reference>
<dbReference type="Pfam" id="PF00651">
    <property type="entry name" value="BTB"/>
    <property type="match status" value="1"/>
</dbReference>
<keyword evidence="4" id="KW-1185">Reference proteome</keyword>
<evidence type="ECO:0008006" key="5">
    <source>
        <dbReference type="Google" id="ProtNLM"/>
    </source>
</evidence>
<dbReference type="Gene3D" id="3.30.710.10">
    <property type="entry name" value="Potassium Channel Kv1.1, Chain A"/>
    <property type="match status" value="1"/>
</dbReference>
<evidence type="ECO:0000313" key="4">
    <source>
        <dbReference type="Proteomes" id="UP001627154"/>
    </source>
</evidence>
<evidence type="ECO:0000313" key="3">
    <source>
        <dbReference type="EMBL" id="KAL3386838.1"/>
    </source>
</evidence>
<accession>A0ABD2W1Z6</accession>
<feature type="domain" description="BTB" evidence="1">
    <location>
        <begin position="182"/>
        <end position="249"/>
    </location>
</feature>
<evidence type="ECO:0000259" key="2">
    <source>
        <dbReference type="PROSITE" id="PS50144"/>
    </source>
</evidence>
<dbReference type="InterPro" id="IPR008974">
    <property type="entry name" value="TRAF-like"/>
</dbReference>